<gene>
    <name evidence="1" type="ORF">CER18_06885</name>
</gene>
<protein>
    <submittedName>
        <fullName evidence="1">Uncharacterized protein</fullName>
    </submittedName>
</protein>
<comment type="caution">
    <text evidence="1">The sequence shown here is derived from an EMBL/GenBank/DDBJ whole genome shotgun (WGS) entry which is preliminary data.</text>
</comment>
<sequence length="74" mass="8298">MSIKFEFLVGKSGFLVGTLHPCQVRAPSHWYSGSSKVLNPSQFFAFSAEKHLDIAKTPGIPGYPQQWAHFYARV</sequence>
<evidence type="ECO:0000313" key="2">
    <source>
        <dbReference type="Proteomes" id="UP000229839"/>
    </source>
</evidence>
<proteinExistence type="predicted"/>
<organism evidence="1 2">
    <name type="scientific">Bartonella tribocorum</name>
    <dbReference type="NCBI Taxonomy" id="85701"/>
    <lineage>
        <taxon>Bacteria</taxon>
        <taxon>Pseudomonadati</taxon>
        <taxon>Pseudomonadota</taxon>
        <taxon>Alphaproteobacteria</taxon>
        <taxon>Hyphomicrobiales</taxon>
        <taxon>Bartonellaceae</taxon>
        <taxon>Bartonella</taxon>
    </lineage>
</organism>
<evidence type="ECO:0000313" key="1">
    <source>
        <dbReference type="EMBL" id="PIT68471.1"/>
    </source>
</evidence>
<reference evidence="1 2" key="1">
    <citation type="submission" date="2017-06" db="EMBL/GenBank/DDBJ databases">
        <title>Draft genome of Bartonella tribocorum strain L103, isolated from a rodent in Laos.</title>
        <authorList>
            <person name="Hadjadj L."/>
            <person name="Jiyipong T."/>
            <person name="Morand S."/>
            <person name="Diene S.M."/>
            <person name="Rolain J.-M."/>
        </authorList>
    </citation>
    <scope>NUCLEOTIDE SEQUENCE [LARGE SCALE GENOMIC DNA]</scope>
    <source>
        <strain evidence="1 2">L103</strain>
    </source>
</reference>
<name>A0A2M6UQL7_9HYPH</name>
<dbReference type="Proteomes" id="UP000229839">
    <property type="component" value="Unassembled WGS sequence"/>
</dbReference>
<dbReference type="EMBL" id="NJGE01000016">
    <property type="protein sequence ID" value="PIT68471.1"/>
    <property type="molecule type" value="Genomic_DNA"/>
</dbReference>
<dbReference type="AlphaFoldDB" id="A0A2M6UQL7"/>
<accession>A0A2M6UQL7</accession>